<evidence type="ECO:0000313" key="3">
    <source>
        <dbReference type="EMBL" id="MFC3761690.1"/>
    </source>
</evidence>
<gene>
    <name evidence="3" type="ORF">ACFOUW_12665</name>
</gene>
<dbReference type="SUPFAM" id="SSF54909">
    <property type="entry name" value="Dimeric alpha+beta barrel"/>
    <property type="match status" value="1"/>
</dbReference>
<dbReference type="Gene3D" id="3.30.70.1060">
    <property type="entry name" value="Dimeric alpha+beta barrel"/>
    <property type="match status" value="1"/>
</dbReference>
<evidence type="ECO:0000313" key="4">
    <source>
        <dbReference type="Proteomes" id="UP001595699"/>
    </source>
</evidence>
<reference evidence="4" key="1">
    <citation type="journal article" date="2019" name="Int. J. Syst. Evol. Microbiol.">
        <title>The Global Catalogue of Microorganisms (GCM) 10K type strain sequencing project: providing services to taxonomists for standard genome sequencing and annotation.</title>
        <authorList>
            <consortium name="The Broad Institute Genomics Platform"/>
            <consortium name="The Broad Institute Genome Sequencing Center for Infectious Disease"/>
            <person name="Wu L."/>
            <person name="Ma J."/>
        </authorList>
    </citation>
    <scope>NUCLEOTIDE SEQUENCE [LARGE SCALE GENOMIC DNA]</scope>
    <source>
        <strain evidence="4">CGMCC 4.7241</strain>
    </source>
</reference>
<comment type="similarity">
    <text evidence="1">Belongs to the YciI family.</text>
</comment>
<protein>
    <submittedName>
        <fullName evidence="3">YciI family protein</fullName>
    </submittedName>
</protein>
<keyword evidence="4" id="KW-1185">Reference proteome</keyword>
<dbReference type="Proteomes" id="UP001595699">
    <property type="component" value="Unassembled WGS sequence"/>
</dbReference>
<comment type="caution">
    <text evidence="3">The sequence shown here is derived from an EMBL/GenBank/DDBJ whole genome shotgun (WGS) entry which is preliminary data.</text>
</comment>
<proteinExistence type="inferred from homology"/>
<dbReference type="PANTHER" id="PTHR35174">
    <property type="entry name" value="BLL7171 PROTEIN-RELATED"/>
    <property type="match status" value="1"/>
</dbReference>
<dbReference type="EMBL" id="JBHRZH010000009">
    <property type="protein sequence ID" value="MFC3761690.1"/>
    <property type="molecule type" value="Genomic_DNA"/>
</dbReference>
<dbReference type="InterPro" id="IPR011008">
    <property type="entry name" value="Dimeric_a/b-barrel"/>
</dbReference>
<dbReference type="InterPro" id="IPR005545">
    <property type="entry name" value="YCII"/>
</dbReference>
<dbReference type="RefSeq" id="WP_205114316.1">
    <property type="nucleotide sequence ID" value="NZ_JAFBCM010000001.1"/>
</dbReference>
<organism evidence="3 4">
    <name type="scientific">Tenggerimyces flavus</name>
    <dbReference type="NCBI Taxonomy" id="1708749"/>
    <lineage>
        <taxon>Bacteria</taxon>
        <taxon>Bacillati</taxon>
        <taxon>Actinomycetota</taxon>
        <taxon>Actinomycetes</taxon>
        <taxon>Propionibacteriales</taxon>
        <taxon>Nocardioidaceae</taxon>
        <taxon>Tenggerimyces</taxon>
    </lineage>
</organism>
<dbReference type="PANTHER" id="PTHR35174:SF3">
    <property type="entry name" value="BLL7171 PROTEIN"/>
    <property type="match status" value="1"/>
</dbReference>
<evidence type="ECO:0000259" key="2">
    <source>
        <dbReference type="Pfam" id="PF03795"/>
    </source>
</evidence>
<dbReference type="Pfam" id="PF03795">
    <property type="entry name" value="YCII"/>
    <property type="match status" value="1"/>
</dbReference>
<evidence type="ECO:0000256" key="1">
    <source>
        <dbReference type="ARBA" id="ARBA00007689"/>
    </source>
</evidence>
<accession>A0ABV7Y8R5</accession>
<feature type="domain" description="YCII-related" evidence="2">
    <location>
        <begin position="59"/>
        <end position="111"/>
    </location>
</feature>
<sequence length="115" mass="12131">MPQYGIFVYQAAPADPMTISDEYAAGLEQYGTVMEELGGTPTVGFAFQPSTEAKAVRGTTITDGPFLEAKEVVAGYYVIEAADLETAVRVAAANPVTKEPGGGVEVRQLFEPPAE</sequence>
<name>A0ABV7Y8R5_9ACTN</name>